<reference evidence="4" key="1">
    <citation type="journal article" date="2019" name="Int. J. Syst. Evol. Microbiol.">
        <title>The Global Catalogue of Microorganisms (GCM) 10K type strain sequencing project: providing services to taxonomists for standard genome sequencing and annotation.</title>
        <authorList>
            <consortium name="The Broad Institute Genomics Platform"/>
            <consortium name="The Broad Institute Genome Sequencing Center for Infectious Disease"/>
            <person name="Wu L."/>
            <person name="Ma J."/>
        </authorList>
    </citation>
    <scope>NUCLEOTIDE SEQUENCE [LARGE SCALE GENOMIC DNA]</scope>
    <source>
        <strain evidence="4">CGMCC 1.16619</strain>
    </source>
</reference>
<evidence type="ECO:0000256" key="1">
    <source>
        <dbReference type="SAM" id="SignalP"/>
    </source>
</evidence>
<proteinExistence type="predicted"/>
<keyword evidence="4" id="KW-1185">Reference proteome</keyword>
<dbReference type="Proteomes" id="UP001596114">
    <property type="component" value="Unassembled WGS sequence"/>
</dbReference>
<sequence>MRVPRITPLILVVLCSTGLAQASSQQCDGNTPEIQACMEKKLDEANALLAKYLTAAQARIDKDFGSKPNLRASQAAWAHYRDLECGDVFEFWVQGTYRTIANSECMLRLTQQRTHEVWQAYLTYQDSTSPLLPEPR</sequence>
<evidence type="ECO:0000313" key="3">
    <source>
        <dbReference type="EMBL" id="MFC5527741.1"/>
    </source>
</evidence>
<accession>A0ABW0QT82</accession>
<dbReference type="Gene3D" id="1.20.1270.180">
    <property type="match status" value="1"/>
</dbReference>
<comment type="caution">
    <text evidence="3">The sequence shown here is derived from an EMBL/GenBank/DDBJ whole genome shotgun (WGS) entry which is preliminary data.</text>
</comment>
<dbReference type="Pfam" id="PF07007">
    <property type="entry name" value="LprI"/>
    <property type="match status" value="1"/>
</dbReference>
<name>A0ABW0QT82_9GAMM</name>
<keyword evidence="1" id="KW-0732">Signal</keyword>
<dbReference type="RefSeq" id="WP_377322640.1">
    <property type="nucleotide sequence ID" value="NZ_JBHSNF010000006.1"/>
</dbReference>
<feature type="chain" id="PRO_5045338472" evidence="1">
    <location>
        <begin position="23"/>
        <end position="136"/>
    </location>
</feature>
<dbReference type="InterPro" id="IPR009739">
    <property type="entry name" value="LprI-like_N"/>
</dbReference>
<dbReference type="EMBL" id="JBHSNF010000006">
    <property type="protein sequence ID" value="MFC5527741.1"/>
    <property type="molecule type" value="Genomic_DNA"/>
</dbReference>
<feature type="signal peptide" evidence="1">
    <location>
        <begin position="1"/>
        <end position="22"/>
    </location>
</feature>
<evidence type="ECO:0000259" key="2">
    <source>
        <dbReference type="Pfam" id="PF07007"/>
    </source>
</evidence>
<organism evidence="3 4">
    <name type="scientific">Rhodanobacter ginsengisoli</name>
    <dbReference type="NCBI Taxonomy" id="418646"/>
    <lineage>
        <taxon>Bacteria</taxon>
        <taxon>Pseudomonadati</taxon>
        <taxon>Pseudomonadota</taxon>
        <taxon>Gammaproteobacteria</taxon>
        <taxon>Lysobacterales</taxon>
        <taxon>Rhodanobacteraceae</taxon>
        <taxon>Rhodanobacter</taxon>
    </lineage>
</organism>
<gene>
    <name evidence="3" type="ORF">ACFPPA_18500</name>
</gene>
<protein>
    <submittedName>
        <fullName evidence="3">Lysozyme inhibitor LprI family protein</fullName>
    </submittedName>
</protein>
<evidence type="ECO:0000313" key="4">
    <source>
        <dbReference type="Proteomes" id="UP001596114"/>
    </source>
</evidence>
<feature type="domain" description="Lysozyme inhibitor LprI-like N-terminal" evidence="2">
    <location>
        <begin position="25"/>
        <end position="116"/>
    </location>
</feature>